<dbReference type="Gene3D" id="2.70.170.10">
    <property type="entry name" value="Neurotransmitter-gated ion-channel ligand-binding domain"/>
    <property type="match status" value="1"/>
</dbReference>
<dbReference type="CDD" id="cd19051">
    <property type="entry name" value="LGIC_TM_cation"/>
    <property type="match status" value="1"/>
</dbReference>
<evidence type="ECO:0000256" key="2">
    <source>
        <dbReference type="ARBA" id="ARBA00022692"/>
    </source>
</evidence>
<comment type="subcellular location">
    <subcellularLocation>
        <location evidence="1">Membrane</location>
        <topology evidence="1">Multi-pass membrane protein</topology>
    </subcellularLocation>
</comment>
<feature type="transmembrane region" description="Helical" evidence="5">
    <location>
        <begin position="219"/>
        <end position="235"/>
    </location>
</feature>
<dbReference type="GO" id="GO:0016020">
    <property type="term" value="C:membrane"/>
    <property type="evidence" value="ECO:0007669"/>
    <property type="project" value="UniProtKB-SubCell"/>
</dbReference>
<dbReference type="GO" id="GO:0005230">
    <property type="term" value="F:extracellular ligand-gated monoatomic ion channel activity"/>
    <property type="evidence" value="ECO:0007669"/>
    <property type="project" value="InterPro"/>
</dbReference>
<evidence type="ECO:0000256" key="1">
    <source>
        <dbReference type="ARBA" id="ARBA00004141"/>
    </source>
</evidence>
<dbReference type="PANTHER" id="PTHR18945">
    <property type="entry name" value="NEUROTRANSMITTER GATED ION CHANNEL"/>
    <property type="match status" value="1"/>
</dbReference>
<dbReference type="PROSITE" id="PS00236">
    <property type="entry name" value="NEUROTR_ION_CHANNEL"/>
    <property type="match status" value="1"/>
</dbReference>
<proteinExistence type="predicted"/>
<feature type="transmembrane region" description="Helical" evidence="5">
    <location>
        <begin position="121"/>
        <end position="140"/>
    </location>
</feature>
<dbReference type="EMBL" id="CAJPVJ010002262">
    <property type="protein sequence ID" value="CAG2166033.1"/>
    <property type="molecule type" value="Genomic_DNA"/>
</dbReference>
<dbReference type="GO" id="GO:0004888">
    <property type="term" value="F:transmembrane signaling receptor activity"/>
    <property type="evidence" value="ECO:0007669"/>
    <property type="project" value="InterPro"/>
</dbReference>
<evidence type="ECO:0000313" key="8">
    <source>
        <dbReference type="EMBL" id="CAD7646109.1"/>
    </source>
</evidence>
<protein>
    <recommendedName>
        <fullName evidence="10">Neuronal acetylcholine receptor subunit alpha-7</fullName>
    </recommendedName>
</protein>
<dbReference type="InterPro" id="IPR006029">
    <property type="entry name" value="Neurotrans-gated_channel_TM"/>
</dbReference>
<evidence type="ECO:0000259" key="6">
    <source>
        <dbReference type="Pfam" id="PF02931"/>
    </source>
</evidence>
<dbReference type="Pfam" id="PF02932">
    <property type="entry name" value="Neur_chan_memb"/>
    <property type="match status" value="1"/>
</dbReference>
<feature type="domain" description="Neurotransmitter-gated ion-channel ligand-binding" evidence="6">
    <location>
        <begin position="1"/>
        <end position="120"/>
    </location>
</feature>
<dbReference type="OrthoDB" id="5975154at2759"/>
<dbReference type="InterPro" id="IPR018000">
    <property type="entry name" value="Neurotransmitter_ion_chnl_CS"/>
</dbReference>
<feature type="domain" description="Neurotransmitter-gated ion-channel transmembrane" evidence="7">
    <location>
        <begin position="127"/>
        <end position="410"/>
    </location>
</feature>
<dbReference type="InterPro" id="IPR038050">
    <property type="entry name" value="Neuro_actylchol_rec"/>
</dbReference>
<feature type="transmembrane region" description="Helical" evidence="5">
    <location>
        <begin position="395"/>
        <end position="419"/>
    </location>
</feature>
<keyword evidence="3 5" id="KW-1133">Transmembrane helix</keyword>
<dbReference type="InterPro" id="IPR006202">
    <property type="entry name" value="Neur_chan_lig-bd"/>
</dbReference>
<keyword evidence="9" id="KW-1185">Reference proteome</keyword>
<evidence type="ECO:0008006" key="10">
    <source>
        <dbReference type="Google" id="ProtNLM"/>
    </source>
</evidence>
<evidence type="ECO:0000256" key="3">
    <source>
        <dbReference type="ARBA" id="ARBA00022989"/>
    </source>
</evidence>
<dbReference type="AlphaFoldDB" id="A0A7R9LQR9"/>
<gene>
    <name evidence="8" type="ORF">ONB1V03_LOCUS5563</name>
</gene>
<evidence type="ECO:0000259" key="7">
    <source>
        <dbReference type="Pfam" id="PF02932"/>
    </source>
</evidence>
<dbReference type="InterPro" id="IPR006201">
    <property type="entry name" value="Neur_channel"/>
</dbReference>
<organism evidence="8">
    <name type="scientific">Oppiella nova</name>
    <dbReference type="NCBI Taxonomy" id="334625"/>
    <lineage>
        <taxon>Eukaryota</taxon>
        <taxon>Metazoa</taxon>
        <taxon>Ecdysozoa</taxon>
        <taxon>Arthropoda</taxon>
        <taxon>Chelicerata</taxon>
        <taxon>Arachnida</taxon>
        <taxon>Acari</taxon>
        <taxon>Acariformes</taxon>
        <taxon>Sarcoptiformes</taxon>
        <taxon>Oribatida</taxon>
        <taxon>Brachypylina</taxon>
        <taxon>Oppioidea</taxon>
        <taxon>Oppiidae</taxon>
        <taxon>Oppiella</taxon>
    </lineage>
</organism>
<name>A0A7R9LQR9_9ACAR</name>
<dbReference type="FunFam" id="1.20.58.390:FF:000059">
    <property type="entry name" value="Nicotinic acetylcholine receptor alpha6, isoform D"/>
    <property type="match status" value="1"/>
</dbReference>
<dbReference type="EMBL" id="OC917087">
    <property type="protein sequence ID" value="CAD7646109.1"/>
    <property type="molecule type" value="Genomic_DNA"/>
</dbReference>
<evidence type="ECO:0000256" key="4">
    <source>
        <dbReference type="ARBA" id="ARBA00023136"/>
    </source>
</evidence>
<dbReference type="Gene3D" id="1.20.58.390">
    <property type="entry name" value="Neurotransmitter-gated ion-channel transmembrane domain"/>
    <property type="match status" value="2"/>
</dbReference>
<evidence type="ECO:0000313" key="9">
    <source>
        <dbReference type="Proteomes" id="UP000728032"/>
    </source>
</evidence>
<accession>A0A7R9LQR9</accession>
<evidence type="ECO:0000256" key="5">
    <source>
        <dbReference type="SAM" id="Phobius"/>
    </source>
</evidence>
<reference evidence="8" key="1">
    <citation type="submission" date="2020-11" db="EMBL/GenBank/DDBJ databases">
        <authorList>
            <person name="Tran Van P."/>
        </authorList>
    </citation>
    <scope>NUCLEOTIDE SEQUENCE</scope>
</reference>
<keyword evidence="2 5" id="KW-0812">Transmembrane</keyword>
<dbReference type="InterPro" id="IPR036734">
    <property type="entry name" value="Neur_chan_lig-bd_sf"/>
</dbReference>
<dbReference type="Proteomes" id="UP000728032">
    <property type="component" value="Unassembled WGS sequence"/>
</dbReference>
<keyword evidence="4 5" id="KW-0472">Membrane</keyword>
<dbReference type="SUPFAM" id="SSF63712">
    <property type="entry name" value="Nicotinic receptor ligand binding domain-like"/>
    <property type="match status" value="1"/>
</dbReference>
<feature type="transmembrane region" description="Helical" evidence="5">
    <location>
        <begin position="182"/>
        <end position="207"/>
    </location>
</feature>
<dbReference type="InterPro" id="IPR036719">
    <property type="entry name" value="Neuro-gated_channel_TM_sf"/>
</dbReference>
<sequence length="420" mass="47812">MYNSADEKFDGTFHTNVIVRNNGSCLYVPPGIFKSTCKIDITWFPFDDQKCDMKFGSWTYDGFALDLRLSSEDGGDISTYIANGEWVLLGVPAVRTVLYYACCPEPYVDITFTIKIRRRTLYYGFNLIIPSVIISSMTLLSFTLPPDSGEKLTLGVTILLSMIVFLMQLAEIMPATSDSVSIVGSYFACIMIMVAFSVVMTVIVLNFHHRTTEHHDMPQWIRTIILTWLPWLLRIDRPGKVKPPRGRNAKTSNSSPVKRQEIANISHKMKELEQFHASRQVMSHIMDGEEDFIQLHPTNRCLGGCHQCYSNVDSFHNNLYNMQNRSADEPDISAYNSQMNDSPTDTSCPQVSNCVRELTPIFRELKFITNRMRREDELLEIISEWKFAAMVIDRLCLILFTTFAVISTAVCLFSAPHLIA</sequence>
<dbReference type="Pfam" id="PF02931">
    <property type="entry name" value="Neur_chan_LBD"/>
    <property type="match status" value="1"/>
</dbReference>
<feature type="transmembrane region" description="Helical" evidence="5">
    <location>
        <begin position="152"/>
        <end position="170"/>
    </location>
</feature>
<dbReference type="FunFam" id="2.70.170.10:FF:000060">
    <property type="entry name" value="Nicotinic acetylcholine receptor subunit alpha4"/>
    <property type="match status" value="1"/>
</dbReference>
<dbReference type="CDD" id="cd18997">
    <property type="entry name" value="LGIC_ECD_nAChR"/>
    <property type="match status" value="1"/>
</dbReference>
<dbReference type="SUPFAM" id="SSF90112">
    <property type="entry name" value="Neurotransmitter-gated ion-channel transmembrane pore"/>
    <property type="match status" value="1"/>
</dbReference>